<dbReference type="GO" id="GO:0008897">
    <property type="term" value="F:holo-[acyl-carrier-protein] synthase activity"/>
    <property type="evidence" value="ECO:0007669"/>
    <property type="project" value="InterPro"/>
</dbReference>
<feature type="binding site" evidence="2">
    <location>
        <position position="47"/>
    </location>
    <ligand>
        <name>CoA</name>
        <dbReference type="ChEBI" id="CHEBI:57287"/>
    </ligand>
</feature>
<proteinExistence type="predicted"/>
<dbReference type="PANTHER" id="PTHR38096">
    <property type="entry name" value="ENTEROBACTIN SYNTHASE COMPONENT D"/>
    <property type="match status" value="1"/>
</dbReference>
<comment type="cofactor">
    <cofactor evidence="3">
        <name>Mg(2+)</name>
        <dbReference type="ChEBI" id="CHEBI:18420"/>
    </cofactor>
</comment>
<dbReference type="Proteomes" id="UP000321386">
    <property type="component" value="Unassembled WGS sequence"/>
</dbReference>
<accession>A0A510UTE1</accession>
<dbReference type="InterPro" id="IPR041354">
    <property type="entry name" value="4PPT_N"/>
</dbReference>
<dbReference type="InterPro" id="IPR008278">
    <property type="entry name" value="4-PPantetheinyl_Trfase_dom"/>
</dbReference>
<organism evidence="6 7">
    <name type="scientific">Cellulomonas persica</name>
    <dbReference type="NCBI Taxonomy" id="76861"/>
    <lineage>
        <taxon>Bacteria</taxon>
        <taxon>Bacillati</taxon>
        <taxon>Actinomycetota</taxon>
        <taxon>Actinomycetes</taxon>
        <taxon>Micrococcales</taxon>
        <taxon>Cellulomonadaceae</taxon>
        <taxon>Cellulomonas</taxon>
    </lineage>
</organism>
<keyword evidence="3" id="KW-0479">Metal-binding</keyword>
<evidence type="ECO:0000259" key="5">
    <source>
        <dbReference type="Pfam" id="PF17837"/>
    </source>
</evidence>
<feature type="binding site" evidence="2">
    <location>
        <position position="39"/>
    </location>
    <ligand>
        <name>CoA</name>
        <dbReference type="ChEBI" id="CHEBI:57287"/>
    </ligand>
</feature>
<feature type="domain" description="4'-phosphopantetheinyl transferase N-terminal" evidence="5">
    <location>
        <begin position="28"/>
        <end position="93"/>
    </location>
</feature>
<dbReference type="AlphaFoldDB" id="A0A510UTE1"/>
<reference evidence="6 7" key="1">
    <citation type="submission" date="2019-07" db="EMBL/GenBank/DDBJ databases">
        <title>Whole genome shotgun sequence of Cellulomonas persica NBRC 101101.</title>
        <authorList>
            <person name="Hosoyama A."/>
            <person name="Uohara A."/>
            <person name="Ohji S."/>
            <person name="Ichikawa N."/>
        </authorList>
    </citation>
    <scope>NUCLEOTIDE SEQUENCE [LARGE SCALE GENOMIC DNA]</scope>
    <source>
        <strain evidence="6 7">NBRC 101101</strain>
    </source>
</reference>
<dbReference type="PRINTS" id="PR01399">
    <property type="entry name" value="ENTSNTHTASED"/>
</dbReference>
<protein>
    <submittedName>
        <fullName evidence="6">4'-phosphopantetheinyl transferase</fullName>
    </submittedName>
</protein>
<dbReference type="RefSeq" id="WP_146806200.1">
    <property type="nucleotide sequence ID" value="NZ_BJUA01000007.1"/>
</dbReference>
<feature type="domain" description="4'-phosphopantetheinyl transferase" evidence="4">
    <location>
        <begin position="101"/>
        <end position="198"/>
    </location>
</feature>
<feature type="binding site" evidence="3">
    <location>
        <position position="105"/>
    </location>
    <ligand>
        <name>Mg(2+)</name>
        <dbReference type="ChEBI" id="CHEBI:18420"/>
    </ligand>
</feature>
<feature type="binding site" evidence="3">
    <location>
        <position position="107"/>
    </location>
    <ligand>
        <name>Mg(2+)</name>
        <dbReference type="ChEBI" id="CHEBI:18420"/>
    </ligand>
</feature>
<dbReference type="InterPro" id="IPR003542">
    <property type="entry name" value="Enbac_synth_compD-like"/>
</dbReference>
<dbReference type="GO" id="GO:0005886">
    <property type="term" value="C:plasma membrane"/>
    <property type="evidence" value="ECO:0007669"/>
    <property type="project" value="TreeGrafter"/>
</dbReference>
<feature type="binding site" evidence="2">
    <location>
        <position position="147"/>
    </location>
    <ligand>
        <name>CoA</name>
        <dbReference type="ChEBI" id="CHEBI:57287"/>
    </ligand>
</feature>
<keyword evidence="7" id="KW-1185">Reference proteome</keyword>
<evidence type="ECO:0000313" key="7">
    <source>
        <dbReference type="Proteomes" id="UP000321386"/>
    </source>
</evidence>
<evidence type="ECO:0000256" key="3">
    <source>
        <dbReference type="PIRSR" id="PIRSR603542-2"/>
    </source>
</evidence>
<feature type="binding site" evidence="2">
    <location>
        <position position="161"/>
    </location>
    <ligand>
        <name>CoA</name>
        <dbReference type="ChEBI" id="CHEBI:57287"/>
    </ligand>
</feature>
<feature type="binding site" evidence="2">
    <location>
        <position position="151"/>
    </location>
    <ligand>
        <name>CoA</name>
        <dbReference type="ChEBI" id="CHEBI:57287"/>
    </ligand>
</feature>
<dbReference type="Pfam" id="PF01648">
    <property type="entry name" value="ACPS"/>
    <property type="match status" value="1"/>
</dbReference>
<evidence type="ECO:0000256" key="2">
    <source>
        <dbReference type="PIRSR" id="PIRSR603542-1"/>
    </source>
</evidence>
<evidence type="ECO:0000313" key="6">
    <source>
        <dbReference type="EMBL" id="GEK17943.1"/>
    </source>
</evidence>
<gene>
    <name evidence="6" type="ORF">CPE01_16760</name>
</gene>
<keyword evidence="3" id="KW-0460">Magnesium</keyword>
<sequence>MLADLLPTGVEVVERHGPPVTVPLFADEEAAVLDAAPARRAQYAAVRACARAAIARLGVTDLAVPSAPNGAPVWPGGVVGSMTHGAAYRAAAVGLARDWAGIGIDVEPRAPLPPEVAALVLSDDERAPLDDLDPGWCADRVLLCAKESVYKVWSPLVGTGLGFDEVQVHLVGDGTLVARLHRTGLGVDVLHGRWAAHDDLLVTAVTLPR</sequence>
<keyword evidence="1 6" id="KW-0808">Transferase</keyword>
<evidence type="ECO:0000256" key="1">
    <source>
        <dbReference type="ARBA" id="ARBA00022679"/>
    </source>
</evidence>
<dbReference type="GO" id="GO:0000287">
    <property type="term" value="F:magnesium ion binding"/>
    <property type="evidence" value="ECO:0007669"/>
    <property type="project" value="InterPro"/>
</dbReference>
<dbReference type="OrthoDB" id="8210607at2"/>
<dbReference type="GO" id="GO:0009239">
    <property type="term" value="P:enterobactin biosynthetic process"/>
    <property type="evidence" value="ECO:0007669"/>
    <property type="project" value="InterPro"/>
</dbReference>
<dbReference type="SUPFAM" id="SSF56214">
    <property type="entry name" value="4'-phosphopantetheinyl transferase"/>
    <property type="match status" value="1"/>
</dbReference>
<dbReference type="Pfam" id="PF17837">
    <property type="entry name" value="4PPT_N"/>
    <property type="match status" value="1"/>
</dbReference>
<comment type="caution">
    <text evidence="6">The sequence shown here is derived from an EMBL/GenBank/DDBJ whole genome shotgun (WGS) entry which is preliminary data.</text>
</comment>
<dbReference type="PANTHER" id="PTHR38096:SF1">
    <property type="entry name" value="ENTEROBACTIN SYNTHASE COMPONENT D"/>
    <property type="match status" value="1"/>
</dbReference>
<feature type="binding site" evidence="2">
    <location>
        <position position="105"/>
    </location>
    <ligand>
        <name>CoA</name>
        <dbReference type="ChEBI" id="CHEBI:57287"/>
    </ligand>
</feature>
<name>A0A510UTE1_9CELL</name>
<feature type="binding site" evidence="2">
    <location>
        <begin position="83"/>
        <end position="84"/>
    </location>
    <ligand>
        <name>CoA</name>
        <dbReference type="ChEBI" id="CHEBI:57287"/>
    </ligand>
</feature>
<dbReference type="EMBL" id="BJUA01000007">
    <property type="protein sequence ID" value="GEK17943.1"/>
    <property type="molecule type" value="Genomic_DNA"/>
</dbReference>
<dbReference type="InterPro" id="IPR037143">
    <property type="entry name" value="4-PPantetheinyl_Trfase_dom_sf"/>
</dbReference>
<evidence type="ECO:0000259" key="4">
    <source>
        <dbReference type="Pfam" id="PF01648"/>
    </source>
</evidence>
<dbReference type="GO" id="GO:0009366">
    <property type="term" value="C:enterobactin synthetase complex"/>
    <property type="evidence" value="ECO:0007669"/>
    <property type="project" value="InterPro"/>
</dbReference>